<dbReference type="Proteomes" id="UP001370348">
    <property type="component" value="Chromosome"/>
</dbReference>
<evidence type="ECO:0000313" key="1">
    <source>
        <dbReference type="EMBL" id="WXB19795.1"/>
    </source>
</evidence>
<sequence length="103" mass="11230">MKPIEVMMFEGCPHLDQAIERVRWAAADAGVAVDVSVVRIGSLEEAIDRRFLGSPTVRVDGVDVEPGARERRDFSLQCRLYRVGGRLEGAPPVAWIAAALRGA</sequence>
<keyword evidence="2" id="KW-1185">Reference proteome</keyword>
<dbReference type="EMBL" id="CP089984">
    <property type="protein sequence ID" value="WXB19795.1"/>
    <property type="molecule type" value="Genomic_DNA"/>
</dbReference>
<accession>A0ABZ2MBD1</accession>
<evidence type="ECO:0000313" key="2">
    <source>
        <dbReference type="Proteomes" id="UP001370348"/>
    </source>
</evidence>
<gene>
    <name evidence="1" type="ORF">LZC94_21545</name>
</gene>
<organism evidence="1 2">
    <name type="scientific">Pendulispora albinea</name>
    <dbReference type="NCBI Taxonomy" id="2741071"/>
    <lineage>
        <taxon>Bacteria</taxon>
        <taxon>Pseudomonadati</taxon>
        <taxon>Myxococcota</taxon>
        <taxon>Myxococcia</taxon>
        <taxon>Myxococcales</taxon>
        <taxon>Sorangiineae</taxon>
        <taxon>Pendulisporaceae</taxon>
        <taxon>Pendulispora</taxon>
    </lineage>
</organism>
<dbReference type="RefSeq" id="WP_394829392.1">
    <property type="nucleotide sequence ID" value="NZ_CP089984.1"/>
</dbReference>
<name>A0ABZ2MBD1_9BACT</name>
<evidence type="ECO:0008006" key="3">
    <source>
        <dbReference type="Google" id="ProtNLM"/>
    </source>
</evidence>
<proteinExistence type="predicted"/>
<protein>
    <recommendedName>
        <fullName evidence="3">Thioredoxin family protein</fullName>
    </recommendedName>
</protein>
<reference evidence="1 2" key="1">
    <citation type="submission" date="2021-12" db="EMBL/GenBank/DDBJ databases">
        <title>Discovery of the Pendulisporaceae a myxobacterial family with distinct sporulation behavior and unique specialized metabolism.</title>
        <authorList>
            <person name="Garcia R."/>
            <person name="Popoff A."/>
            <person name="Bader C.D."/>
            <person name="Loehr J."/>
            <person name="Walesch S."/>
            <person name="Walt C."/>
            <person name="Boldt J."/>
            <person name="Bunk B."/>
            <person name="Haeckl F.J.F.P.J."/>
            <person name="Gunesch A.P."/>
            <person name="Birkelbach J."/>
            <person name="Nuebel U."/>
            <person name="Pietschmann T."/>
            <person name="Bach T."/>
            <person name="Mueller R."/>
        </authorList>
    </citation>
    <scope>NUCLEOTIDE SEQUENCE [LARGE SCALE GENOMIC DNA]</scope>
    <source>
        <strain evidence="1 2">MSr11954</strain>
    </source>
</reference>